<organism evidence="1 2">
    <name type="scientific">Vallitalea maricola</name>
    <dbReference type="NCBI Taxonomy" id="3074433"/>
    <lineage>
        <taxon>Bacteria</taxon>
        <taxon>Bacillati</taxon>
        <taxon>Bacillota</taxon>
        <taxon>Clostridia</taxon>
        <taxon>Lachnospirales</taxon>
        <taxon>Vallitaleaceae</taxon>
        <taxon>Vallitalea</taxon>
    </lineage>
</organism>
<dbReference type="EMBL" id="BTPU01000005">
    <property type="protein sequence ID" value="GMQ61201.1"/>
    <property type="molecule type" value="Genomic_DNA"/>
</dbReference>
<reference evidence="1" key="1">
    <citation type="submission" date="2023-09" db="EMBL/GenBank/DDBJ databases">
        <title>Vallitalea sediminicola and Vallitalea maricola sp. nov., anaerobic bacteria isolated from marine sediment.</title>
        <authorList>
            <person name="Hirano S."/>
            <person name="Maeda A."/>
            <person name="Terahara T."/>
            <person name="Mori K."/>
            <person name="Hamada M."/>
            <person name="Matsumoto R."/>
            <person name="Kobayashi T."/>
        </authorList>
    </citation>
    <scope>NUCLEOTIDE SEQUENCE</scope>
    <source>
        <strain evidence="1">AN17-2</strain>
    </source>
</reference>
<name>A0ACB5UEM6_9FIRM</name>
<accession>A0ACB5UEM6</accession>
<evidence type="ECO:0000313" key="1">
    <source>
        <dbReference type="EMBL" id="GMQ61201.1"/>
    </source>
</evidence>
<sequence>MNAIGVTQVKIKLADTTYILTYDMQALFYIDNKYESFQTFLEDIKVGNLVAVKVALEGGTLRGKQEFNPCLIHLKDVFFITSKIIYAISSNMPDNDKTHKTTKSKGKSKTDLSKLLEQYYYIGLAELKLCRNDLLSMTLKELFRMIDINRNGIKTKKTVPLEAVI</sequence>
<comment type="caution">
    <text evidence="1">The sequence shown here is derived from an EMBL/GenBank/DDBJ whole genome shotgun (WGS) entry which is preliminary data.</text>
</comment>
<protein>
    <submittedName>
        <fullName evidence="1">Uncharacterized protein</fullName>
    </submittedName>
</protein>
<gene>
    <name evidence="1" type="ORF">AN2V17_04290</name>
</gene>
<proteinExistence type="predicted"/>
<dbReference type="Proteomes" id="UP001374599">
    <property type="component" value="Unassembled WGS sequence"/>
</dbReference>
<keyword evidence="2" id="KW-1185">Reference proteome</keyword>
<evidence type="ECO:0000313" key="2">
    <source>
        <dbReference type="Proteomes" id="UP001374599"/>
    </source>
</evidence>